<keyword evidence="2" id="KW-1185">Reference proteome</keyword>
<name>A0AAV4TKW9_CAEEX</name>
<dbReference type="Proteomes" id="UP001054945">
    <property type="component" value="Unassembled WGS sequence"/>
</dbReference>
<protein>
    <submittedName>
        <fullName evidence="1">Uncharacterized protein</fullName>
    </submittedName>
</protein>
<evidence type="ECO:0000313" key="2">
    <source>
        <dbReference type="Proteomes" id="UP001054945"/>
    </source>
</evidence>
<evidence type="ECO:0000313" key="1">
    <source>
        <dbReference type="EMBL" id="GIY47010.1"/>
    </source>
</evidence>
<dbReference type="EMBL" id="BPLR01011513">
    <property type="protein sequence ID" value="GIY47010.1"/>
    <property type="molecule type" value="Genomic_DNA"/>
</dbReference>
<sequence>MITEQLPMLFRHFDDAHTQRHHKPLRQQLLKGERGLPVWKTTPTRVLVAPLQYSLVERHSVPPPSLEFLLIERFYRTIYFVPLLAFMKYTPWLLLLHGE</sequence>
<accession>A0AAV4TKW9</accession>
<reference evidence="1 2" key="1">
    <citation type="submission" date="2021-06" db="EMBL/GenBank/DDBJ databases">
        <title>Caerostris extrusa draft genome.</title>
        <authorList>
            <person name="Kono N."/>
            <person name="Arakawa K."/>
        </authorList>
    </citation>
    <scope>NUCLEOTIDE SEQUENCE [LARGE SCALE GENOMIC DNA]</scope>
</reference>
<dbReference type="AlphaFoldDB" id="A0AAV4TKW9"/>
<proteinExistence type="predicted"/>
<comment type="caution">
    <text evidence="1">The sequence shown here is derived from an EMBL/GenBank/DDBJ whole genome shotgun (WGS) entry which is preliminary data.</text>
</comment>
<gene>
    <name evidence="1" type="ORF">CEXT_434081</name>
</gene>
<organism evidence="1 2">
    <name type="scientific">Caerostris extrusa</name>
    <name type="common">Bark spider</name>
    <name type="synonym">Caerostris bankana</name>
    <dbReference type="NCBI Taxonomy" id="172846"/>
    <lineage>
        <taxon>Eukaryota</taxon>
        <taxon>Metazoa</taxon>
        <taxon>Ecdysozoa</taxon>
        <taxon>Arthropoda</taxon>
        <taxon>Chelicerata</taxon>
        <taxon>Arachnida</taxon>
        <taxon>Araneae</taxon>
        <taxon>Araneomorphae</taxon>
        <taxon>Entelegynae</taxon>
        <taxon>Araneoidea</taxon>
        <taxon>Araneidae</taxon>
        <taxon>Caerostris</taxon>
    </lineage>
</organism>